<name>A0ABW2VG90_9ACTN</name>
<comment type="caution">
    <text evidence="1">The sequence shown here is derived from an EMBL/GenBank/DDBJ whole genome shotgun (WGS) entry which is preliminary data.</text>
</comment>
<organism evidence="1 2">
    <name type="scientific">Streptomyces lutosisoli</name>
    <dbReference type="NCBI Taxonomy" id="2665721"/>
    <lineage>
        <taxon>Bacteria</taxon>
        <taxon>Bacillati</taxon>
        <taxon>Actinomycetota</taxon>
        <taxon>Actinomycetes</taxon>
        <taxon>Kitasatosporales</taxon>
        <taxon>Streptomycetaceae</taxon>
        <taxon>Streptomyces</taxon>
    </lineage>
</organism>
<keyword evidence="2" id="KW-1185">Reference proteome</keyword>
<proteinExistence type="predicted"/>
<dbReference type="EMBL" id="JBHTEC010000001">
    <property type="protein sequence ID" value="MFD0282104.1"/>
    <property type="molecule type" value="Genomic_DNA"/>
</dbReference>
<dbReference type="RefSeq" id="WP_330306635.1">
    <property type="nucleotide sequence ID" value="NZ_JBHTBI010000001.1"/>
</dbReference>
<accession>A0ABW2VG90</accession>
<dbReference type="Proteomes" id="UP001596957">
    <property type="component" value="Unassembled WGS sequence"/>
</dbReference>
<gene>
    <name evidence="1" type="ORF">ACFQZP_10480</name>
</gene>
<evidence type="ECO:0000313" key="1">
    <source>
        <dbReference type="EMBL" id="MFD0282104.1"/>
    </source>
</evidence>
<sequence>MKQSQNPEARTSLDQWIPYCDAFPEGIPSAIYQDGFDHRLPYPGDHGIRFELQHGKERVLALYEKLIPEERRNAQPPKLPDEGTGRD</sequence>
<reference evidence="2" key="1">
    <citation type="journal article" date="2019" name="Int. J. Syst. Evol. Microbiol.">
        <title>The Global Catalogue of Microorganisms (GCM) 10K type strain sequencing project: providing services to taxonomists for standard genome sequencing and annotation.</title>
        <authorList>
            <consortium name="The Broad Institute Genomics Platform"/>
            <consortium name="The Broad Institute Genome Sequencing Center for Infectious Disease"/>
            <person name="Wu L."/>
            <person name="Ma J."/>
        </authorList>
    </citation>
    <scope>NUCLEOTIDE SEQUENCE [LARGE SCALE GENOMIC DNA]</scope>
    <source>
        <strain evidence="2">CGMCC 4.7198</strain>
    </source>
</reference>
<protein>
    <submittedName>
        <fullName evidence="1">Uncharacterized protein</fullName>
    </submittedName>
</protein>
<evidence type="ECO:0000313" key="2">
    <source>
        <dbReference type="Proteomes" id="UP001596957"/>
    </source>
</evidence>